<dbReference type="InterPro" id="IPR036513">
    <property type="entry name" value="STAS_dom_sf"/>
</dbReference>
<accession>A0A9X3AIZ1</accession>
<feature type="domain" description="MlaB-like STAS" evidence="1">
    <location>
        <begin position="12"/>
        <end position="80"/>
    </location>
</feature>
<comment type="caution">
    <text evidence="2">The sequence shown here is derived from an EMBL/GenBank/DDBJ whole genome shotgun (WGS) entry which is preliminary data.</text>
</comment>
<dbReference type="EMBL" id="JANYMP010000030">
    <property type="protein sequence ID" value="MCS7483211.1"/>
    <property type="molecule type" value="Genomic_DNA"/>
</dbReference>
<reference evidence="2" key="1">
    <citation type="submission" date="2022-08" db="EMBL/GenBank/DDBJ databases">
        <authorList>
            <person name="Tistechok S."/>
            <person name="Samborskyy M."/>
            <person name="Roman I."/>
        </authorList>
    </citation>
    <scope>NUCLEOTIDE SEQUENCE</scope>
    <source>
        <strain evidence="2">DSM 103496</strain>
    </source>
</reference>
<evidence type="ECO:0000313" key="2">
    <source>
        <dbReference type="EMBL" id="MCS7483211.1"/>
    </source>
</evidence>
<dbReference type="Gene3D" id="3.30.750.24">
    <property type="entry name" value="STAS domain"/>
    <property type="match status" value="1"/>
</dbReference>
<keyword evidence="3" id="KW-1185">Reference proteome</keyword>
<dbReference type="RefSeq" id="WP_259628672.1">
    <property type="nucleotide sequence ID" value="NZ_JANYMP010000030.1"/>
</dbReference>
<gene>
    <name evidence="2" type="ORF">NZH93_40745</name>
</gene>
<name>A0A9X3AIZ1_9PSEU</name>
<dbReference type="AlphaFoldDB" id="A0A9X3AIZ1"/>
<dbReference type="InterPro" id="IPR058548">
    <property type="entry name" value="MlaB-like_STAS"/>
</dbReference>
<organism evidence="2 3">
    <name type="scientific">Umezawaea endophytica</name>
    <dbReference type="NCBI Taxonomy" id="1654476"/>
    <lineage>
        <taxon>Bacteria</taxon>
        <taxon>Bacillati</taxon>
        <taxon>Actinomycetota</taxon>
        <taxon>Actinomycetes</taxon>
        <taxon>Pseudonocardiales</taxon>
        <taxon>Pseudonocardiaceae</taxon>
        <taxon>Umezawaea</taxon>
    </lineage>
</organism>
<dbReference type="SUPFAM" id="SSF52091">
    <property type="entry name" value="SpoIIaa-like"/>
    <property type="match status" value="1"/>
</dbReference>
<dbReference type="Pfam" id="PF13466">
    <property type="entry name" value="STAS_2"/>
    <property type="match status" value="1"/>
</dbReference>
<evidence type="ECO:0000313" key="3">
    <source>
        <dbReference type="Proteomes" id="UP001141259"/>
    </source>
</evidence>
<dbReference type="Proteomes" id="UP001141259">
    <property type="component" value="Unassembled WGS sequence"/>
</dbReference>
<protein>
    <submittedName>
        <fullName evidence="2">STAS domain-containing protein</fullName>
    </submittedName>
</protein>
<proteinExistence type="predicted"/>
<evidence type="ECO:0000259" key="1">
    <source>
        <dbReference type="Pfam" id="PF13466"/>
    </source>
</evidence>
<sequence length="106" mass="11075">MVITPQGDPPGLVLTGNIDAADLEALRSTLLGGGVDSPCGQVRVDMRQVPFLLLATVRTLVRTAGELAEDGRSLVLNLAPHHEWAIGAVGWANAPGLVMANGEEPR</sequence>